<dbReference type="PANTHER" id="PTHR42648:SF21">
    <property type="entry name" value="CYSTEINE-RICH RLK (RECEPTOR-LIKE PROTEIN KINASE) 8"/>
    <property type="match status" value="1"/>
</dbReference>
<dbReference type="Pfam" id="PF13976">
    <property type="entry name" value="gag_pre-integrs"/>
    <property type="match status" value="1"/>
</dbReference>
<dbReference type="PANTHER" id="PTHR42648">
    <property type="entry name" value="TRANSPOSASE, PUTATIVE-RELATED"/>
    <property type="match status" value="1"/>
</dbReference>
<dbReference type="PROSITE" id="PS50994">
    <property type="entry name" value="INTEGRASE"/>
    <property type="match status" value="1"/>
</dbReference>
<evidence type="ECO:0000259" key="4">
    <source>
        <dbReference type="PROSITE" id="PS50994"/>
    </source>
</evidence>
<reference evidence="5" key="2">
    <citation type="submission" date="2022-01" db="EMBL/GenBank/DDBJ databases">
        <authorList>
            <person name="Yamashiro T."/>
            <person name="Shiraishi A."/>
            <person name="Satake H."/>
            <person name="Nakayama K."/>
        </authorList>
    </citation>
    <scope>NUCLEOTIDE SEQUENCE</scope>
</reference>
<dbReference type="InterPro" id="IPR054722">
    <property type="entry name" value="PolX-like_BBD"/>
</dbReference>
<keyword evidence="1" id="KW-0378">Hydrolase</keyword>
<reference evidence="5" key="1">
    <citation type="journal article" date="2022" name="Int. J. Mol. Sci.">
        <title>Draft Genome of Tanacetum Coccineum: Genomic Comparison of Closely Related Tanacetum-Family Plants.</title>
        <authorList>
            <person name="Yamashiro T."/>
            <person name="Shiraishi A."/>
            <person name="Nakayama K."/>
            <person name="Satake H."/>
        </authorList>
    </citation>
    <scope>NUCLEOTIDE SEQUENCE</scope>
</reference>
<name>A0ABQ5B901_9ASTR</name>
<feature type="coiled-coil region" evidence="2">
    <location>
        <begin position="130"/>
        <end position="233"/>
    </location>
</feature>
<dbReference type="InterPro" id="IPR036397">
    <property type="entry name" value="RNaseH_sf"/>
</dbReference>
<dbReference type="Pfam" id="PF25597">
    <property type="entry name" value="SH3_retrovirus"/>
    <property type="match status" value="1"/>
</dbReference>
<keyword evidence="6" id="KW-1185">Reference proteome</keyword>
<gene>
    <name evidence="5" type="ORF">Tco_0858123</name>
</gene>
<comment type="caution">
    <text evidence="5">The sequence shown here is derived from an EMBL/GenBank/DDBJ whole genome shotgun (WGS) entry which is preliminary data.</text>
</comment>
<evidence type="ECO:0000313" key="6">
    <source>
        <dbReference type="Proteomes" id="UP001151760"/>
    </source>
</evidence>
<proteinExistence type="predicted"/>
<dbReference type="EMBL" id="BQNB010013040">
    <property type="protein sequence ID" value="GJT11081.1"/>
    <property type="molecule type" value="Genomic_DNA"/>
</dbReference>
<dbReference type="SUPFAM" id="SSF53098">
    <property type="entry name" value="Ribonuclease H-like"/>
    <property type="match status" value="1"/>
</dbReference>
<organism evidence="5 6">
    <name type="scientific">Tanacetum coccineum</name>
    <dbReference type="NCBI Taxonomy" id="301880"/>
    <lineage>
        <taxon>Eukaryota</taxon>
        <taxon>Viridiplantae</taxon>
        <taxon>Streptophyta</taxon>
        <taxon>Embryophyta</taxon>
        <taxon>Tracheophyta</taxon>
        <taxon>Spermatophyta</taxon>
        <taxon>Magnoliopsida</taxon>
        <taxon>eudicotyledons</taxon>
        <taxon>Gunneridae</taxon>
        <taxon>Pentapetalae</taxon>
        <taxon>asterids</taxon>
        <taxon>campanulids</taxon>
        <taxon>Asterales</taxon>
        <taxon>Asteraceae</taxon>
        <taxon>Asteroideae</taxon>
        <taxon>Anthemideae</taxon>
        <taxon>Anthemidinae</taxon>
        <taxon>Tanacetum</taxon>
    </lineage>
</organism>
<dbReference type="Pfam" id="PF22936">
    <property type="entry name" value="Pol_BBD"/>
    <property type="match status" value="1"/>
</dbReference>
<dbReference type="InterPro" id="IPR057670">
    <property type="entry name" value="SH3_retrovirus"/>
</dbReference>
<dbReference type="Proteomes" id="UP001151760">
    <property type="component" value="Unassembled WGS sequence"/>
</dbReference>
<keyword evidence="2" id="KW-0175">Coiled coil</keyword>
<dbReference type="InterPro" id="IPR012337">
    <property type="entry name" value="RNaseH-like_sf"/>
</dbReference>
<evidence type="ECO:0000256" key="1">
    <source>
        <dbReference type="ARBA" id="ARBA00022670"/>
    </source>
</evidence>
<feature type="domain" description="Integrase catalytic" evidence="4">
    <location>
        <begin position="638"/>
        <end position="675"/>
    </location>
</feature>
<dbReference type="InterPro" id="IPR025724">
    <property type="entry name" value="GAG-pre-integrase_dom"/>
</dbReference>
<sequence length="773" mass="88038">MKGRRAKGQCLTLACGATADVYPPITGNLRSLDVQYSQVILLTEVRAMKAVFENLEAEVDQNEIDLMSGEIERKNLLITNENLIVECLSKDVFYTATDSVLNYQNLKERFGNKKPVTSSDAPSFDSLFVIGKLNEQIQSRGNTIRELKEKISRLTKKNSDADPIFDLKALVSQNKDLTAKLNALHDLNERFRAENAKVKQHYKELYDSIKITRAKTTDQNNSLLSEIENLKAQLKDNSKCVTIPDSKPKVLAPGRYPIDVEPIPPRLKKNREVHLHYIKHLKENVETLREIVEDAKVERPLDTSLASACRYTKHSQELLEYVIGTCPKDFSPRDKQNASTNSLRKKRVTFVEPLKGASAASRSKPKSNTKKDRTLLAKSALKQVEAHSRMNKLNEKQKNHIDSIISYKRIVVQIVLWYLDSGCSKHMTGDRSRLRNFVKKFIGTVRFGNDHFGAIMGYGDYVIGDSVISRVYYVEGLGHNLFSVGQFCDSDLEVAFRKHTCFVRDLDGVDLIKGSRGTNLYTISVEDMMRSSPICLLSKASKNKSWLWHRRLNHLNFGTLNDLARKDLVRGLPRLKFEKDHLCSACQLGKSRKATHKPKTINTITEVLHTLHMDLCGPLRVQSINGKKYILSVSVRFVRTDNGTEFVNKDLTDYYESVGITHEKTVPRTPQQNGVEAVATAYYTQNRSLIHTLHNKTPYELVHDKKLDLSFLRIFGALYYPTNDIEDLGKLKAKADIGFFVGYAPNRKGYRIYNKRTRQIMETIHVTFDELTE</sequence>
<keyword evidence="1" id="KW-0645">Protease</keyword>
<protein>
    <submittedName>
        <fullName evidence="5">Retrovirus-related pol polyprotein from transposon TNT 1-94</fullName>
    </submittedName>
</protein>
<evidence type="ECO:0000256" key="2">
    <source>
        <dbReference type="SAM" id="Coils"/>
    </source>
</evidence>
<dbReference type="InterPro" id="IPR039537">
    <property type="entry name" value="Retrotran_Ty1/copia-like"/>
</dbReference>
<accession>A0ABQ5B901</accession>
<dbReference type="Gene3D" id="3.30.420.10">
    <property type="entry name" value="Ribonuclease H-like superfamily/Ribonuclease H"/>
    <property type="match status" value="1"/>
</dbReference>
<dbReference type="InterPro" id="IPR001584">
    <property type="entry name" value="Integrase_cat-core"/>
</dbReference>
<evidence type="ECO:0000313" key="5">
    <source>
        <dbReference type="EMBL" id="GJT11081.1"/>
    </source>
</evidence>
<feature type="region of interest" description="Disordered" evidence="3">
    <location>
        <begin position="354"/>
        <end position="373"/>
    </location>
</feature>
<evidence type="ECO:0000256" key="3">
    <source>
        <dbReference type="SAM" id="MobiDB-lite"/>
    </source>
</evidence>